<keyword evidence="3" id="KW-0808">Transferase</keyword>
<reference evidence="3 4" key="1">
    <citation type="submission" date="2016-06" db="EMBL/GenBank/DDBJ databases">
        <title>Genome sequence of Porphyrobacter dokdonensis DSW-74.</title>
        <authorList>
            <person name="Kim J.F."/>
            <person name="Song J.Y."/>
        </authorList>
    </citation>
    <scope>NUCLEOTIDE SEQUENCE [LARGE SCALE GENOMIC DNA]</scope>
    <source>
        <strain evidence="3 4">DSW-74</strain>
    </source>
</reference>
<evidence type="ECO:0000313" key="4">
    <source>
        <dbReference type="Proteomes" id="UP000092484"/>
    </source>
</evidence>
<dbReference type="Pfam" id="PF00043">
    <property type="entry name" value="GST_C"/>
    <property type="match status" value="1"/>
</dbReference>
<protein>
    <submittedName>
        <fullName evidence="3">Glutathione S-transferase</fullName>
    </submittedName>
</protein>
<dbReference type="Proteomes" id="UP000092484">
    <property type="component" value="Unassembled WGS sequence"/>
</dbReference>
<dbReference type="InterPro" id="IPR050802">
    <property type="entry name" value="EF-GSTs"/>
</dbReference>
<dbReference type="InterPro" id="IPR010987">
    <property type="entry name" value="Glutathione-S-Trfase_C-like"/>
</dbReference>
<dbReference type="GO" id="GO:0005737">
    <property type="term" value="C:cytoplasm"/>
    <property type="evidence" value="ECO:0007669"/>
    <property type="project" value="TreeGrafter"/>
</dbReference>
<dbReference type="Gene3D" id="3.40.30.10">
    <property type="entry name" value="Glutaredoxin"/>
    <property type="match status" value="1"/>
</dbReference>
<gene>
    <name evidence="3" type="ORF">I603_1829</name>
</gene>
<dbReference type="InterPro" id="IPR004045">
    <property type="entry name" value="Glutathione_S-Trfase_N"/>
</dbReference>
<dbReference type="InterPro" id="IPR040079">
    <property type="entry name" value="Glutathione_S-Trfase"/>
</dbReference>
<dbReference type="STRING" id="1300349.I603_1829"/>
<dbReference type="PATRIC" id="fig|1300349.4.peg.1821"/>
<dbReference type="Gene3D" id="1.20.1050.10">
    <property type="match status" value="1"/>
</dbReference>
<accession>A0A1A7BFU3</accession>
<dbReference type="EMBL" id="LZYB01000004">
    <property type="protein sequence ID" value="OBV10616.1"/>
    <property type="molecule type" value="Genomic_DNA"/>
</dbReference>
<dbReference type="SUPFAM" id="SSF52833">
    <property type="entry name" value="Thioredoxin-like"/>
    <property type="match status" value="1"/>
</dbReference>
<dbReference type="InterPro" id="IPR034345">
    <property type="entry name" value="Gtt2-like_N"/>
</dbReference>
<keyword evidence="4" id="KW-1185">Reference proteome</keyword>
<dbReference type="SUPFAM" id="SSF47616">
    <property type="entry name" value="GST C-terminal domain-like"/>
    <property type="match status" value="1"/>
</dbReference>
<dbReference type="InterPro" id="IPR036282">
    <property type="entry name" value="Glutathione-S-Trfase_C_sf"/>
</dbReference>
<dbReference type="Pfam" id="PF13417">
    <property type="entry name" value="GST_N_3"/>
    <property type="match status" value="1"/>
</dbReference>
<dbReference type="AlphaFoldDB" id="A0A1A7BFU3"/>
<dbReference type="CDD" id="cd03051">
    <property type="entry name" value="GST_N_GTT2_like"/>
    <property type="match status" value="1"/>
</dbReference>
<evidence type="ECO:0000259" key="1">
    <source>
        <dbReference type="PROSITE" id="PS50404"/>
    </source>
</evidence>
<dbReference type="SFLD" id="SFLDS00019">
    <property type="entry name" value="Glutathione_Transferase_(cytos"/>
    <property type="match status" value="1"/>
</dbReference>
<comment type="caution">
    <text evidence="3">The sequence shown here is derived from an EMBL/GenBank/DDBJ whole genome shotgun (WGS) entry which is preliminary data.</text>
</comment>
<proteinExistence type="predicted"/>
<evidence type="ECO:0000313" key="3">
    <source>
        <dbReference type="EMBL" id="OBV10616.1"/>
    </source>
</evidence>
<dbReference type="InterPro" id="IPR036249">
    <property type="entry name" value="Thioredoxin-like_sf"/>
</dbReference>
<dbReference type="PANTHER" id="PTHR43986:SF1">
    <property type="entry name" value="ELONGATION FACTOR 1-GAMMA"/>
    <property type="match status" value="1"/>
</dbReference>
<name>A0A1A7BFU3_9SPHN</name>
<sequence length="219" mass="24477">MTTLHSSLGPNPRLVRMFMVEKGLEEGPKGQGDFTRVHYDIITGQNRQDAAYVAKNPMGTTPTLELDDGTCLTESWPICEFIEEMHPEPNLFGETPVERATVRKWARLFDQEVVVPMTMGFRAGAGRPMFEPRMAVVSPEAGAELSAMADAKWRMFDEFLGGSNHIALGRFTFADLIIFAFANFGFTVGWKLPEGTDNLARFIDTHNQRACAAIWQQAE</sequence>
<evidence type="ECO:0000259" key="2">
    <source>
        <dbReference type="PROSITE" id="PS50405"/>
    </source>
</evidence>
<dbReference type="GO" id="GO:0016740">
    <property type="term" value="F:transferase activity"/>
    <property type="evidence" value="ECO:0007669"/>
    <property type="project" value="UniProtKB-KW"/>
</dbReference>
<dbReference type="PROSITE" id="PS50405">
    <property type="entry name" value="GST_CTER"/>
    <property type="match status" value="1"/>
</dbReference>
<dbReference type="GO" id="GO:0006414">
    <property type="term" value="P:translational elongation"/>
    <property type="evidence" value="ECO:0007669"/>
    <property type="project" value="TreeGrafter"/>
</dbReference>
<dbReference type="InterPro" id="IPR004046">
    <property type="entry name" value="GST_C"/>
</dbReference>
<feature type="domain" description="GST C-terminal" evidence="2">
    <location>
        <begin position="95"/>
        <end position="219"/>
    </location>
</feature>
<organism evidence="3 4">
    <name type="scientific">Erythrobacter dokdonensis DSW-74</name>
    <dbReference type="NCBI Taxonomy" id="1300349"/>
    <lineage>
        <taxon>Bacteria</taxon>
        <taxon>Pseudomonadati</taxon>
        <taxon>Pseudomonadota</taxon>
        <taxon>Alphaproteobacteria</taxon>
        <taxon>Sphingomonadales</taxon>
        <taxon>Erythrobacteraceae</taxon>
        <taxon>Erythrobacter/Porphyrobacter group</taxon>
        <taxon>Erythrobacter</taxon>
    </lineage>
</organism>
<feature type="domain" description="GST N-terminal" evidence="1">
    <location>
        <begin position="1"/>
        <end position="90"/>
    </location>
</feature>
<dbReference type="PANTHER" id="PTHR43986">
    <property type="entry name" value="ELONGATION FACTOR 1-GAMMA"/>
    <property type="match status" value="1"/>
</dbReference>
<dbReference type="RefSeq" id="WP_068864284.1">
    <property type="nucleotide sequence ID" value="NZ_LZYB01000004.1"/>
</dbReference>
<dbReference type="PROSITE" id="PS50404">
    <property type="entry name" value="GST_NTER"/>
    <property type="match status" value="1"/>
</dbReference>